<dbReference type="InterPro" id="IPR000421">
    <property type="entry name" value="FA58C"/>
</dbReference>
<sequence>MCVCVVEGGTVENVTETTAWTARNADYLQYIESDLGDIKNVTAIATQGRDDSQEYVTAYTLEYSRDGIHYSIIKGPKGNIMKNKYLPSSLTTTK</sequence>
<dbReference type="PANTHER" id="PTHR24543">
    <property type="entry name" value="MULTICOPPER OXIDASE-RELATED"/>
    <property type="match status" value="1"/>
</dbReference>
<dbReference type="InterPro" id="IPR008979">
    <property type="entry name" value="Galactose-bd-like_sf"/>
</dbReference>
<reference evidence="2 3" key="1">
    <citation type="submission" date="2019-05" db="EMBL/GenBank/DDBJ databases">
        <title>Another draft genome of Portunus trituberculatus and its Hox gene families provides insights of decapod evolution.</title>
        <authorList>
            <person name="Jeong J.-H."/>
            <person name="Song I."/>
            <person name="Kim S."/>
            <person name="Choi T."/>
            <person name="Kim D."/>
            <person name="Ryu S."/>
            <person name="Kim W."/>
        </authorList>
    </citation>
    <scope>NUCLEOTIDE SEQUENCE [LARGE SCALE GENOMIC DNA]</scope>
    <source>
        <tissue evidence="2">Muscle</tissue>
    </source>
</reference>
<dbReference type="OrthoDB" id="26719at2759"/>
<proteinExistence type="predicted"/>
<name>A0A5B7FLA6_PORTR</name>
<dbReference type="Proteomes" id="UP000324222">
    <property type="component" value="Unassembled WGS sequence"/>
</dbReference>
<protein>
    <submittedName>
        <fullName evidence="2">Contactin-associated protein-like 2</fullName>
    </submittedName>
</protein>
<comment type="caution">
    <text evidence="2">The sequence shown here is derived from an EMBL/GenBank/DDBJ whole genome shotgun (WGS) entry which is preliminary data.</text>
</comment>
<evidence type="ECO:0000313" key="3">
    <source>
        <dbReference type="Proteomes" id="UP000324222"/>
    </source>
</evidence>
<keyword evidence="3" id="KW-1185">Reference proteome</keyword>
<dbReference type="Gene3D" id="2.60.120.260">
    <property type="entry name" value="Galactose-binding domain-like"/>
    <property type="match status" value="1"/>
</dbReference>
<evidence type="ECO:0000313" key="2">
    <source>
        <dbReference type="EMBL" id="MPC47272.1"/>
    </source>
</evidence>
<feature type="domain" description="F5/8 type C" evidence="1">
    <location>
        <begin position="1"/>
        <end position="94"/>
    </location>
</feature>
<gene>
    <name evidence="2" type="primary">CNTNAP2</name>
    <name evidence="2" type="ORF">E2C01_041014</name>
</gene>
<evidence type="ECO:0000259" key="1">
    <source>
        <dbReference type="PROSITE" id="PS50022"/>
    </source>
</evidence>
<dbReference type="PROSITE" id="PS50022">
    <property type="entry name" value="FA58C_3"/>
    <property type="match status" value="1"/>
</dbReference>
<dbReference type="AlphaFoldDB" id="A0A5B7FLA6"/>
<dbReference type="EMBL" id="VSRR010007647">
    <property type="protein sequence ID" value="MPC47272.1"/>
    <property type="molecule type" value="Genomic_DNA"/>
</dbReference>
<organism evidence="2 3">
    <name type="scientific">Portunus trituberculatus</name>
    <name type="common">Swimming crab</name>
    <name type="synonym">Neptunus trituberculatus</name>
    <dbReference type="NCBI Taxonomy" id="210409"/>
    <lineage>
        <taxon>Eukaryota</taxon>
        <taxon>Metazoa</taxon>
        <taxon>Ecdysozoa</taxon>
        <taxon>Arthropoda</taxon>
        <taxon>Crustacea</taxon>
        <taxon>Multicrustacea</taxon>
        <taxon>Malacostraca</taxon>
        <taxon>Eumalacostraca</taxon>
        <taxon>Eucarida</taxon>
        <taxon>Decapoda</taxon>
        <taxon>Pleocyemata</taxon>
        <taxon>Brachyura</taxon>
        <taxon>Eubrachyura</taxon>
        <taxon>Portunoidea</taxon>
        <taxon>Portunidae</taxon>
        <taxon>Portuninae</taxon>
        <taxon>Portunus</taxon>
    </lineage>
</organism>
<accession>A0A5B7FLA6</accession>
<dbReference type="SUPFAM" id="SSF49785">
    <property type="entry name" value="Galactose-binding domain-like"/>
    <property type="match status" value="1"/>
</dbReference>
<dbReference type="Pfam" id="PF00754">
    <property type="entry name" value="F5_F8_type_C"/>
    <property type="match status" value="1"/>
</dbReference>